<keyword evidence="12" id="KW-1185">Reference proteome</keyword>
<dbReference type="Gene3D" id="2.30.30.60">
    <property type="match status" value="1"/>
</dbReference>
<dbReference type="InterPro" id="IPR049142">
    <property type="entry name" value="MS_channel_1st"/>
</dbReference>
<dbReference type="GO" id="GO:0008381">
    <property type="term" value="F:mechanosensitive monoatomic ion channel activity"/>
    <property type="evidence" value="ECO:0007669"/>
    <property type="project" value="InterPro"/>
</dbReference>
<dbReference type="InterPro" id="IPR045275">
    <property type="entry name" value="MscS_archaea/bacteria_type"/>
</dbReference>
<protein>
    <submittedName>
        <fullName evidence="11">Mechanosensitive ion channel family protein</fullName>
    </submittedName>
</protein>
<keyword evidence="6 7" id="KW-0472">Membrane</keyword>
<dbReference type="PANTHER" id="PTHR30221:SF1">
    <property type="entry name" value="SMALL-CONDUCTANCE MECHANOSENSITIVE CHANNEL"/>
    <property type="match status" value="1"/>
</dbReference>
<evidence type="ECO:0000259" key="9">
    <source>
        <dbReference type="Pfam" id="PF21082"/>
    </source>
</evidence>
<evidence type="ECO:0000256" key="3">
    <source>
        <dbReference type="ARBA" id="ARBA00022475"/>
    </source>
</evidence>
<dbReference type="AlphaFoldDB" id="A0A939IIV1"/>
<dbReference type="InterPro" id="IPR006685">
    <property type="entry name" value="MscS_channel_2nd"/>
</dbReference>
<keyword evidence="3" id="KW-1003">Cell membrane</keyword>
<dbReference type="Pfam" id="PF21082">
    <property type="entry name" value="MS_channel_3rd"/>
    <property type="match status" value="1"/>
</dbReference>
<dbReference type="PANTHER" id="PTHR30221">
    <property type="entry name" value="SMALL-CONDUCTANCE MECHANOSENSITIVE CHANNEL"/>
    <property type="match status" value="1"/>
</dbReference>
<dbReference type="InterPro" id="IPR011066">
    <property type="entry name" value="MscS_channel_C_sf"/>
</dbReference>
<evidence type="ECO:0000259" key="8">
    <source>
        <dbReference type="Pfam" id="PF00924"/>
    </source>
</evidence>
<feature type="domain" description="Mechanosensitive ion channel MscS" evidence="8">
    <location>
        <begin position="98"/>
        <end position="164"/>
    </location>
</feature>
<evidence type="ECO:0000256" key="6">
    <source>
        <dbReference type="ARBA" id="ARBA00023136"/>
    </source>
</evidence>
<feature type="domain" description="Mechanosensitive ion channel MscS C-terminal" evidence="9">
    <location>
        <begin position="171"/>
        <end position="253"/>
    </location>
</feature>
<dbReference type="InterPro" id="IPR011014">
    <property type="entry name" value="MscS_channel_TM-2"/>
</dbReference>
<dbReference type="InterPro" id="IPR049278">
    <property type="entry name" value="MS_channel_C"/>
</dbReference>
<evidence type="ECO:0000256" key="5">
    <source>
        <dbReference type="ARBA" id="ARBA00022989"/>
    </source>
</evidence>
<evidence type="ECO:0000256" key="7">
    <source>
        <dbReference type="SAM" id="Phobius"/>
    </source>
</evidence>
<dbReference type="Pfam" id="PF00924">
    <property type="entry name" value="MS_channel_2nd"/>
    <property type="match status" value="1"/>
</dbReference>
<dbReference type="Gene3D" id="1.10.287.1260">
    <property type="match status" value="1"/>
</dbReference>
<keyword evidence="5 7" id="KW-1133">Transmembrane helix</keyword>
<name>A0A939IIV1_CLOAM</name>
<reference evidence="11" key="1">
    <citation type="submission" date="2021-02" db="EMBL/GenBank/DDBJ databases">
        <title>Abyssanaerobacter marinus gen.nov., sp., nov, anaerobic bacterium isolated from the Onnuri vent field of Indian Ocean and suggestion of Mogibacteriaceae fam. nov., and proposal of reclassification of ambiguous this family's genus member.</title>
        <authorList>
            <person name="Kim Y.J."/>
            <person name="Yang J.-A."/>
        </authorList>
    </citation>
    <scope>NUCLEOTIDE SEQUENCE</scope>
    <source>
        <strain evidence="11">DSM 2634</strain>
    </source>
</reference>
<keyword evidence="4 7" id="KW-0812">Transmembrane</keyword>
<dbReference type="RefSeq" id="WP_206581672.1">
    <property type="nucleotide sequence ID" value="NZ_JAFJZZ010000001.1"/>
</dbReference>
<comment type="similarity">
    <text evidence="2">Belongs to the MscS (TC 1.A.23) family.</text>
</comment>
<accession>A0A939IIV1</accession>
<feature type="transmembrane region" description="Helical" evidence="7">
    <location>
        <begin position="53"/>
        <end position="72"/>
    </location>
</feature>
<gene>
    <name evidence="11" type="ORF">JYB65_05960</name>
</gene>
<dbReference type="SUPFAM" id="SSF82861">
    <property type="entry name" value="Mechanosensitive channel protein MscS (YggB), transmembrane region"/>
    <property type="match status" value="1"/>
</dbReference>
<dbReference type="Proteomes" id="UP000664545">
    <property type="component" value="Unassembled WGS sequence"/>
</dbReference>
<dbReference type="SUPFAM" id="SSF82689">
    <property type="entry name" value="Mechanosensitive channel protein MscS (YggB), C-terminal domain"/>
    <property type="match status" value="1"/>
</dbReference>
<proteinExistence type="inferred from homology"/>
<organism evidence="11 12">
    <name type="scientific">Clostridium aminobutyricum</name>
    <dbReference type="NCBI Taxonomy" id="33953"/>
    <lineage>
        <taxon>Bacteria</taxon>
        <taxon>Bacillati</taxon>
        <taxon>Bacillota</taxon>
        <taxon>Clostridia</taxon>
        <taxon>Eubacteriales</taxon>
        <taxon>Clostridiaceae</taxon>
        <taxon>Clostridium</taxon>
    </lineage>
</organism>
<dbReference type="InterPro" id="IPR010920">
    <property type="entry name" value="LSM_dom_sf"/>
</dbReference>
<comment type="caution">
    <text evidence="11">The sequence shown here is derived from an EMBL/GenBank/DDBJ whole genome shotgun (WGS) entry which is preliminary data.</text>
</comment>
<evidence type="ECO:0000313" key="12">
    <source>
        <dbReference type="Proteomes" id="UP000664545"/>
    </source>
</evidence>
<evidence type="ECO:0000256" key="1">
    <source>
        <dbReference type="ARBA" id="ARBA00004651"/>
    </source>
</evidence>
<evidence type="ECO:0000256" key="4">
    <source>
        <dbReference type="ARBA" id="ARBA00022692"/>
    </source>
</evidence>
<feature type="transmembrane region" description="Helical" evidence="7">
    <location>
        <begin position="78"/>
        <end position="96"/>
    </location>
</feature>
<evidence type="ECO:0000313" key="11">
    <source>
        <dbReference type="EMBL" id="MBN7772904.1"/>
    </source>
</evidence>
<dbReference type="Pfam" id="PF21088">
    <property type="entry name" value="MS_channel_1st"/>
    <property type="match status" value="1"/>
</dbReference>
<dbReference type="EMBL" id="JAFJZZ010000001">
    <property type="protein sequence ID" value="MBN7772904.1"/>
    <property type="molecule type" value="Genomic_DNA"/>
</dbReference>
<dbReference type="GO" id="GO:0005886">
    <property type="term" value="C:plasma membrane"/>
    <property type="evidence" value="ECO:0007669"/>
    <property type="project" value="UniProtKB-SubCell"/>
</dbReference>
<comment type="subcellular location">
    <subcellularLocation>
        <location evidence="1">Cell membrane</location>
        <topology evidence="1">Multi-pass membrane protein</topology>
    </subcellularLocation>
</comment>
<evidence type="ECO:0000259" key="10">
    <source>
        <dbReference type="Pfam" id="PF21088"/>
    </source>
</evidence>
<evidence type="ECO:0000256" key="2">
    <source>
        <dbReference type="ARBA" id="ARBA00008017"/>
    </source>
</evidence>
<dbReference type="InterPro" id="IPR008910">
    <property type="entry name" value="MSC_TM_helix"/>
</dbReference>
<sequence>MSEKAMNNLMDMGVKFGEALLVLIIGYILIKIALAVTRRALSKTPLDEALHTFIQNSIKVILWGLLLLTVLSALDVKISAFIAVLGAMGAAVALALKDSLGNIAGGIIILVTKPFKKGDFIDITEVAGMVEEIDLLYTMLKTADNKVISVPNGKITTAVMINYSTEELRRVDCQFNIGYKDDMAHAKDVLLAVAKSNGDILSEPESFVGVAGQTESGVRIDLRVWCKNEKYWDVKYFLEENVKSAFDEAGISIPQSLYLVTKNN</sequence>
<feature type="transmembrane region" description="Helical" evidence="7">
    <location>
        <begin position="20"/>
        <end position="41"/>
    </location>
</feature>
<dbReference type="SUPFAM" id="SSF50182">
    <property type="entry name" value="Sm-like ribonucleoproteins"/>
    <property type="match status" value="1"/>
</dbReference>
<dbReference type="Gene3D" id="3.30.70.100">
    <property type="match status" value="1"/>
</dbReference>
<dbReference type="Pfam" id="PF05552">
    <property type="entry name" value="MS_channel_1st_1"/>
    <property type="match status" value="1"/>
</dbReference>
<dbReference type="InterPro" id="IPR023408">
    <property type="entry name" value="MscS_beta-dom_sf"/>
</dbReference>
<feature type="domain" description="Mechanosensitive ion channel transmembrane helices 2/3" evidence="10">
    <location>
        <begin position="58"/>
        <end position="97"/>
    </location>
</feature>